<dbReference type="Proteomes" id="UP000198704">
    <property type="component" value="Unassembled WGS sequence"/>
</dbReference>
<keyword evidence="1" id="KW-1133">Transmembrane helix</keyword>
<evidence type="ECO:0000256" key="1">
    <source>
        <dbReference type="SAM" id="Phobius"/>
    </source>
</evidence>
<feature type="transmembrane region" description="Helical" evidence="1">
    <location>
        <begin position="185"/>
        <end position="203"/>
    </location>
</feature>
<reference evidence="3" key="1">
    <citation type="submission" date="2016-10" db="EMBL/GenBank/DDBJ databases">
        <authorList>
            <person name="Varghese N."/>
            <person name="Submissions S."/>
        </authorList>
    </citation>
    <scope>NUCLEOTIDE SEQUENCE [LARGE SCALE GENOMIC DNA]</scope>
    <source>
        <strain evidence="3">BL47</strain>
    </source>
</reference>
<feature type="transmembrane region" description="Helical" evidence="1">
    <location>
        <begin position="37"/>
        <end position="58"/>
    </location>
</feature>
<evidence type="ECO:0000313" key="3">
    <source>
        <dbReference type="Proteomes" id="UP000198704"/>
    </source>
</evidence>
<sequence>MTVLTLALAGLAVLLLAAVHVVTPSLRFLDGSPRSVWLSAAGGVAVAYVFVHFLPELAGGEASVGRMAGDTFGGFSERHVYLIALTGLMAFYGLDRLAKVDRSRRAGIPVTDARGASVNVGTGAGVFWIHMGSFGLYNGLVGYLLLHREATGPASLAFFTVAMALHFVVTDYGLNEDHKAAYRRIGRWVLVVAVLAGFAVGAATAVSDAAIAALTAFLGGGVILNVLKDEVPSERQSRFWAFALGAAGYSALLLTL</sequence>
<name>A0A1G9U5R5_9HYPH</name>
<keyword evidence="1" id="KW-0812">Transmembrane</keyword>
<dbReference type="EMBL" id="FNHS01000002">
    <property type="protein sequence ID" value="SDM55261.1"/>
    <property type="molecule type" value="Genomic_DNA"/>
</dbReference>
<gene>
    <name evidence="2" type="ORF">SAMN05216360_102418</name>
</gene>
<protein>
    <recommendedName>
        <fullName evidence="4">ZIP Zinc transporter</fullName>
    </recommendedName>
</protein>
<evidence type="ECO:0008006" key="4">
    <source>
        <dbReference type="Google" id="ProtNLM"/>
    </source>
</evidence>
<feature type="transmembrane region" description="Helical" evidence="1">
    <location>
        <begin position="209"/>
        <end position="227"/>
    </location>
</feature>
<keyword evidence="1" id="KW-0472">Membrane</keyword>
<evidence type="ECO:0000313" key="2">
    <source>
        <dbReference type="EMBL" id="SDM55261.1"/>
    </source>
</evidence>
<dbReference type="RefSeq" id="WP_091713719.1">
    <property type="nucleotide sequence ID" value="NZ_FNHS01000002.1"/>
</dbReference>
<proteinExistence type="predicted"/>
<keyword evidence="3" id="KW-1185">Reference proteome</keyword>
<organism evidence="2 3">
    <name type="scientific">Methylobacterium phyllostachyos</name>
    <dbReference type="NCBI Taxonomy" id="582672"/>
    <lineage>
        <taxon>Bacteria</taxon>
        <taxon>Pseudomonadati</taxon>
        <taxon>Pseudomonadota</taxon>
        <taxon>Alphaproteobacteria</taxon>
        <taxon>Hyphomicrobiales</taxon>
        <taxon>Methylobacteriaceae</taxon>
        <taxon>Methylobacterium</taxon>
    </lineage>
</organism>
<feature type="transmembrane region" description="Helical" evidence="1">
    <location>
        <begin position="79"/>
        <end position="94"/>
    </location>
</feature>
<accession>A0A1G9U5R5</accession>
<dbReference type="STRING" id="582672.SAMN05216360_102418"/>
<feature type="transmembrane region" description="Helical" evidence="1">
    <location>
        <begin position="239"/>
        <end position="255"/>
    </location>
</feature>
<dbReference type="AlphaFoldDB" id="A0A1G9U5R5"/>
<feature type="transmembrane region" description="Helical" evidence="1">
    <location>
        <begin position="154"/>
        <end position="173"/>
    </location>
</feature>
<dbReference type="OrthoDB" id="21325at2"/>